<sequence length="109" mass="12221">MRVGPHLAVQPTDRCRPYDCKYAPVCVSVAFVFHFYFCVKDNLALSSALLGHSGRPDHTGAKRYDKCGYQEVDHNPDKIAILNTVKRVWFACVGCDSTLMMGLYDDGFV</sequence>
<dbReference type="EMBL" id="DOEK01000028">
    <property type="protein sequence ID" value="HBP29994.1"/>
    <property type="molecule type" value="Genomic_DNA"/>
</dbReference>
<dbReference type="AlphaFoldDB" id="A0A356LGE5"/>
<reference evidence="1 2" key="1">
    <citation type="journal article" date="2018" name="Nat. Biotechnol.">
        <title>A standardized bacterial taxonomy based on genome phylogeny substantially revises the tree of life.</title>
        <authorList>
            <person name="Parks D.H."/>
            <person name="Chuvochina M."/>
            <person name="Waite D.W."/>
            <person name="Rinke C."/>
            <person name="Skarshewski A."/>
            <person name="Chaumeil P.A."/>
            <person name="Hugenholtz P."/>
        </authorList>
    </citation>
    <scope>NUCLEOTIDE SEQUENCE [LARGE SCALE GENOMIC DNA]</scope>
    <source>
        <strain evidence="1">UBA10707</strain>
    </source>
</reference>
<comment type="caution">
    <text evidence="1">The sequence shown here is derived from an EMBL/GenBank/DDBJ whole genome shotgun (WGS) entry which is preliminary data.</text>
</comment>
<proteinExistence type="predicted"/>
<protein>
    <submittedName>
        <fullName evidence="1">Uncharacterized protein</fullName>
    </submittedName>
</protein>
<evidence type="ECO:0000313" key="2">
    <source>
        <dbReference type="Proteomes" id="UP000264036"/>
    </source>
</evidence>
<accession>A0A356LGE5</accession>
<organism evidence="1 2">
    <name type="scientific">Advenella kashmirensis</name>
    <dbReference type="NCBI Taxonomy" id="310575"/>
    <lineage>
        <taxon>Bacteria</taxon>
        <taxon>Pseudomonadati</taxon>
        <taxon>Pseudomonadota</taxon>
        <taxon>Betaproteobacteria</taxon>
        <taxon>Burkholderiales</taxon>
        <taxon>Alcaligenaceae</taxon>
    </lineage>
</organism>
<evidence type="ECO:0000313" key="1">
    <source>
        <dbReference type="EMBL" id="HBP29994.1"/>
    </source>
</evidence>
<dbReference type="Proteomes" id="UP000264036">
    <property type="component" value="Unassembled WGS sequence"/>
</dbReference>
<gene>
    <name evidence="1" type="ORF">DD666_11325</name>
</gene>
<name>A0A356LGE5_9BURK</name>